<dbReference type="Gene3D" id="3.40.190.170">
    <property type="entry name" value="Bacterial extracellular solute-binding protein, family 7"/>
    <property type="match status" value="1"/>
</dbReference>
<evidence type="ECO:0000256" key="2">
    <source>
        <dbReference type="SAM" id="SignalP"/>
    </source>
</evidence>
<dbReference type="InterPro" id="IPR038404">
    <property type="entry name" value="TRAP_DctP_sf"/>
</dbReference>
<dbReference type="PANTHER" id="PTHR33376:SF4">
    <property type="entry name" value="SIALIC ACID-BINDING PERIPLASMIC PROTEIN SIAP"/>
    <property type="match status" value="1"/>
</dbReference>
<organism evidence="3 4">
    <name type="scientific">Vreelandella titanicae</name>
    <dbReference type="NCBI Taxonomy" id="664683"/>
    <lineage>
        <taxon>Bacteria</taxon>
        <taxon>Pseudomonadati</taxon>
        <taxon>Pseudomonadota</taxon>
        <taxon>Gammaproteobacteria</taxon>
        <taxon>Oceanospirillales</taxon>
        <taxon>Halomonadaceae</taxon>
        <taxon>Vreelandella</taxon>
    </lineage>
</organism>
<dbReference type="RefSeq" id="WP_022521446.1">
    <property type="nucleotide sequence ID" value="NZ_CP054580.1"/>
</dbReference>
<dbReference type="PANTHER" id="PTHR33376">
    <property type="match status" value="1"/>
</dbReference>
<sequence length="327" mass="36063">MKLLKILAMASALIAFPMSVLGSEIKVALDSPTDLERSGSYVWAHNFTEALKERGLNAREIPRDAMGGEAEKLDQLSMGLLEVSLSDVNSVARIDPFIFGVRLPYLFDGVSHMDRALTEGDVLSRINENIKHAGVRLLTLAPLGPPSGIITTRKAVTQPEDMADLRMRAIDDVQNALYRAWGGSGTIVAWGEVAAAMQTGIVDGYINTSLVPIMFGQTDIISYYTDTNVMNALRAVLVSDDWYQGLSEQERSIVDESVGIANQANRAWLQDITPKVLNELRENGVEVTTLSAESRDRFRELSRSVYDQTELTPAQVETWTDLAEKTR</sequence>
<dbReference type="Proteomes" id="UP000509761">
    <property type="component" value="Chromosome"/>
</dbReference>
<name>A0AAP9T1D3_9GAMM</name>
<evidence type="ECO:0000313" key="3">
    <source>
        <dbReference type="EMBL" id="QKS25782.1"/>
    </source>
</evidence>
<dbReference type="NCBIfam" id="NF037995">
    <property type="entry name" value="TRAP_S1"/>
    <property type="match status" value="1"/>
</dbReference>
<dbReference type="InterPro" id="IPR018389">
    <property type="entry name" value="DctP_fam"/>
</dbReference>
<keyword evidence="4" id="KW-1185">Reference proteome</keyword>
<evidence type="ECO:0000256" key="1">
    <source>
        <dbReference type="ARBA" id="ARBA00022729"/>
    </source>
</evidence>
<feature type="chain" id="PRO_5042813672" evidence="2">
    <location>
        <begin position="23"/>
        <end position="327"/>
    </location>
</feature>
<accession>A0AAP9T1D3</accession>
<dbReference type="CDD" id="cd13603">
    <property type="entry name" value="PBP2_TRAP_Siap_TeaA_like"/>
    <property type="match status" value="1"/>
</dbReference>
<gene>
    <name evidence="3" type="ORF">FX987_03578</name>
</gene>
<protein>
    <submittedName>
        <fullName evidence="3">Ectoine/5-hydroxyectoine-binding periplasmic protein UehA</fullName>
    </submittedName>
</protein>
<dbReference type="AlphaFoldDB" id="A0AAP9T1D3"/>
<keyword evidence="1 2" id="KW-0732">Signal</keyword>
<dbReference type="Pfam" id="PF03480">
    <property type="entry name" value="DctP"/>
    <property type="match status" value="1"/>
</dbReference>
<reference evidence="3 4" key="1">
    <citation type="submission" date="2019-12" db="EMBL/GenBank/DDBJ databases">
        <title>Genome sequencing and assembly of endphytes of Porphyra tenera.</title>
        <authorList>
            <person name="Park J.M."/>
            <person name="Shin R."/>
            <person name="Jo S.H."/>
        </authorList>
    </citation>
    <scope>NUCLEOTIDE SEQUENCE [LARGE SCALE GENOMIC DNA]</scope>
    <source>
        <strain evidence="3 4">GPM3</strain>
    </source>
</reference>
<dbReference type="GO" id="GO:0055085">
    <property type="term" value="P:transmembrane transport"/>
    <property type="evidence" value="ECO:0007669"/>
    <property type="project" value="InterPro"/>
</dbReference>
<feature type="signal peptide" evidence="2">
    <location>
        <begin position="1"/>
        <end position="22"/>
    </location>
</feature>
<proteinExistence type="predicted"/>
<evidence type="ECO:0000313" key="4">
    <source>
        <dbReference type="Proteomes" id="UP000509761"/>
    </source>
</evidence>
<dbReference type="EMBL" id="CP054580">
    <property type="protein sequence ID" value="QKS25782.1"/>
    <property type="molecule type" value="Genomic_DNA"/>
</dbReference>